<evidence type="ECO:0000313" key="10">
    <source>
        <dbReference type="Proteomes" id="UP000178936"/>
    </source>
</evidence>
<dbReference type="Proteomes" id="UP000178936">
    <property type="component" value="Unassembled WGS sequence"/>
</dbReference>
<dbReference type="Gene3D" id="3.30.160.20">
    <property type="match status" value="1"/>
</dbReference>
<keyword evidence="6" id="KW-0175">Coiled coil</keyword>
<evidence type="ECO:0000256" key="1">
    <source>
        <dbReference type="ARBA" id="ARBA00002986"/>
    </source>
</evidence>
<dbReference type="InterPro" id="IPR045853">
    <property type="entry name" value="Pep_chain_release_fac_I_sf"/>
</dbReference>
<dbReference type="GO" id="GO:0016149">
    <property type="term" value="F:translation release factor activity, codon specific"/>
    <property type="evidence" value="ECO:0007669"/>
    <property type="project" value="InterPro"/>
</dbReference>
<feature type="domain" description="Peptide chain release factor" evidence="8">
    <location>
        <begin position="65"/>
        <end position="179"/>
    </location>
</feature>
<feature type="compositionally biased region" description="Basic and acidic residues" evidence="7">
    <location>
        <begin position="284"/>
        <end position="294"/>
    </location>
</feature>
<evidence type="ECO:0000313" key="9">
    <source>
        <dbReference type="EMBL" id="OHA54478.1"/>
    </source>
</evidence>
<evidence type="ECO:0000256" key="6">
    <source>
        <dbReference type="SAM" id="Coils"/>
    </source>
</evidence>
<dbReference type="GO" id="GO:0005737">
    <property type="term" value="C:cytoplasm"/>
    <property type="evidence" value="ECO:0007669"/>
    <property type="project" value="UniProtKB-ARBA"/>
</dbReference>
<comment type="similarity">
    <text evidence="2">Belongs to the prokaryotic/mitochondrial release factor family.</text>
</comment>
<dbReference type="Pfam" id="PF03462">
    <property type="entry name" value="PCRF"/>
    <property type="match status" value="1"/>
</dbReference>
<dbReference type="FunFam" id="3.30.70.1660:FF:000002">
    <property type="entry name" value="Peptide chain release factor 1"/>
    <property type="match status" value="1"/>
</dbReference>
<comment type="caution">
    <text evidence="9">The sequence shown here is derived from an EMBL/GenBank/DDBJ whole genome shotgun (WGS) entry which is preliminary data.</text>
</comment>
<evidence type="ECO:0000256" key="4">
    <source>
        <dbReference type="ARBA" id="ARBA00022917"/>
    </source>
</evidence>
<dbReference type="NCBIfam" id="TIGR00019">
    <property type="entry name" value="prfA"/>
    <property type="match status" value="1"/>
</dbReference>
<dbReference type="InterPro" id="IPR050057">
    <property type="entry name" value="Prokaryotic/Mito_RF"/>
</dbReference>
<proteinExistence type="inferred from homology"/>
<dbReference type="NCBIfam" id="NF001859">
    <property type="entry name" value="PRK00591.1"/>
    <property type="match status" value="1"/>
</dbReference>
<dbReference type="EMBL" id="MHTB01000046">
    <property type="protein sequence ID" value="OHA54478.1"/>
    <property type="molecule type" value="Genomic_DNA"/>
</dbReference>
<dbReference type="Gene3D" id="3.30.70.1660">
    <property type="match status" value="2"/>
</dbReference>
<accession>A0A1G2Q1M2</accession>
<dbReference type="Pfam" id="PF00472">
    <property type="entry name" value="RF-1"/>
    <property type="match status" value="1"/>
</dbReference>
<dbReference type="PANTHER" id="PTHR43804">
    <property type="entry name" value="LD18447P"/>
    <property type="match status" value="1"/>
</dbReference>
<evidence type="ECO:0000256" key="5">
    <source>
        <dbReference type="NCBIfam" id="TIGR00019"/>
    </source>
</evidence>
<name>A0A1G2Q1M2_9BACT</name>
<dbReference type="SUPFAM" id="SSF75620">
    <property type="entry name" value="Release factor"/>
    <property type="match status" value="1"/>
</dbReference>
<organism evidence="9 10">
    <name type="scientific">Candidatus Veblenbacteria bacterium RIFOXYA2_FULL_43_9</name>
    <dbReference type="NCBI Taxonomy" id="1802425"/>
    <lineage>
        <taxon>Bacteria</taxon>
        <taxon>Candidatus Vebleniibacteriota</taxon>
    </lineage>
</organism>
<feature type="coiled-coil region" evidence="6">
    <location>
        <begin position="33"/>
        <end position="103"/>
    </location>
</feature>
<comment type="function">
    <text evidence="1">Peptide chain release factor 1 directs the termination of translation in response to the peptide chain termination codons UAG and UAA.</text>
</comment>
<sequence>MNLTETLANLRQQATLLEDKLQQPEVFSDTKKLKELNQQYAELKTTLGLAETSLHLQQQITDLEKSLRTETDPELKNLTQDELNKLTSELTKAETELKELLEPSDPLDTKNTIIEIRAGTGGDEASLFAADLYRMYTRFAENNRWHVQVMSESRNTLGGFKEIIFEITGQRVYSQLKYESGVHRVQRVPVTEKSGRVHTSTATVAVLPEADEIDVVLKPEELKIEATTSSGHGGQSVNTTYSAIRVVHIPSGLTVICQDERSQKQNKEKALAVLRSRLFALEQNKRRQERDSARRGQIGSGERSEKIRTYNFPQDRLTDHRVKVSWHNLPSILDGNLADIINALKKAEV</sequence>
<dbReference type="SMART" id="SM00937">
    <property type="entry name" value="PCRF"/>
    <property type="match status" value="1"/>
</dbReference>
<dbReference type="PANTHER" id="PTHR43804:SF7">
    <property type="entry name" value="LD18447P"/>
    <property type="match status" value="1"/>
</dbReference>
<protein>
    <recommendedName>
        <fullName evidence="5">Peptide chain release factor 1</fullName>
    </recommendedName>
</protein>
<dbReference type="InterPro" id="IPR004373">
    <property type="entry name" value="RF-1"/>
</dbReference>
<evidence type="ECO:0000259" key="8">
    <source>
        <dbReference type="SMART" id="SM00937"/>
    </source>
</evidence>
<keyword evidence="3" id="KW-0488">Methylation</keyword>
<evidence type="ECO:0000256" key="2">
    <source>
        <dbReference type="ARBA" id="ARBA00010835"/>
    </source>
</evidence>
<dbReference type="InterPro" id="IPR005139">
    <property type="entry name" value="PCRF"/>
</dbReference>
<keyword evidence="4" id="KW-0648">Protein biosynthesis</keyword>
<dbReference type="InterPro" id="IPR000352">
    <property type="entry name" value="Pep_chain_release_fac_I"/>
</dbReference>
<evidence type="ECO:0000256" key="3">
    <source>
        <dbReference type="ARBA" id="ARBA00022481"/>
    </source>
</evidence>
<dbReference type="FunFam" id="3.30.160.20:FF:000004">
    <property type="entry name" value="Peptide chain release factor 1"/>
    <property type="match status" value="1"/>
</dbReference>
<feature type="region of interest" description="Disordered" evidence="7">
    <location>
        <begin position="284"/>
        <end position="307"/>
    </location>
</feature>
<evidence type="ECO:0000256" key="7">
    <source>
        <dbReference type="SAM" id="MobiDB-lite"/>
    </source>
</evidence>
<gene>
    <name evidence="9" type="ORF">A2226_01555</name>
</gene>
<dbReference type="AlphaFoldDB" id="A0A1G2Q1M2"/>
<dbReference type="Gene3D" id="6.10.140.1950">
    <property type="match status" value="1"/>
</dbReference>
<reference evidence="9 10" key="1">
    <citation type="journal article" date="2016" name="Nat. Commun.">
        <title>Thousands of microbial genomes shed light on interconnected biogeochemical processes in an aquifer system.</title>
        <authorList>
            <person name="Anantharaman K."/>
            <person name="Brown C.T."/>
            <person name="Hug L.A."/>
            <person name="Sharon I."/>
            <person name="Castelle C.J."/>
            <person name="Probst A.J."/>
            <person name="Thomas B.C."/>
            <person name="Singh A."/>
            <person name="Wilkins M.J."/>
            <person name="Karaoz U."/>
            <person name="Brodie E.L."/>
            <person name="Williams K.H."/>
            <person name="Hubbard S.S."/>
            <person name="Banfield J.F."/>
        </authorList>
    </citation>
    <scope>NUCLEOTIDE SEQUENCE [LARGE SCALE GENOMIC DNA]</scope>
</reference>